<reference evidence="2" key="2">
    <citation type="submission" date="2012-05" db="EMBL/GenBank/DDBJ databases">
        <title>The Genome Annotation of Fusarium oxysporum Cotton.</title>
        <authorList>
            <consortium name="The Broad Institute Genomics Platform"/>
            <person name="Ma L.-J."/>
            <person name="Corby-Kistler H."/>
            <person name="Broz K."/>
            <person name="Gale L.R."/>
            <person name="Jonkers W."/>
            <person name="O'Donnell K."/>
            <person name="Ploetz R."/>
            <person name="Steinberg C."/>
            <person name="Schwartz D.C."/>
            <person name="VanEtten H."/>
            <person name="Zhou S."/>
            <person name="Young S.K."/>
            <person name="Zeng Q."/>
            <person name="Gargeya S."/>
            <person name="Fitzgerald M."/>
            <person name="Abouelleil A."/>
            <person name="Alvarado L."/>
            <person name="Chapman S.B."/>
            <person name="Gainer-Dewar J."/>
            <person name="Goldberg J."/>
            <person name="Griggs A."/>
            <person name="Gujja S."/>
            <person name="Hansen M."/>
            <person name="Howarth C."/>
            <person name="Imamovic A."/>
            <person name="Ireland A."/>
            <person name="Larimer J."/>
            <person name="McCowan C."/>
            <person name="Murphy C."/>
            <person name="Pearson M."/>
            <person name="Poon T.W."/>
            <person name="Priest M."/>
            <person name="Roberts A."/>
            <person name="Saif S."/>
            <person name="Shea T."/>
            <person name="Sykes S."/>
            <person name="Wortman J."/>
            <person name="Nusbaum C."/>
            <person name="Birren B."/>
        </authorList>
    </citation>
    <scope>NUCLEOTIDE SEQUENCE</scope>
    <source>
        <strain evidence="2">25433</strain>
    </source>
</reference>
<dbReference type="HOGENOM" id="CLU_2606130_0_0_1"/>
<sequence>MGLHSVYYPNCWGHSINDSTDETTGLVSYRFPTDELVSTWQPPEPSRLPSFSISETPKGDRPVGLHVRQRKAAQDCVFE</sequence>
<reference evidence="2" key="1">
    <citation type="submission" date="2011-11" db="EMBL/GenBank/DDBJ databases">
        <title>The Genome Sequence of Fusarium oxysporum Cotton.</title>
        <authorList>
            <consortium name="The Broad Institute Genome Sequencing Platform"/>
            <person name="Ma L.-J."/>
            <person name="Gale L.R."/>
            <person name="Schwartz D.C."/>
            <person name="Zhou S."/>
            <person name="Corby-Kistler H."/>
            <person name="Young S.K."/>
            <person name="Zeng Q."/>
            <person name="Gargeya S."/>
            <person name="Fitzgerald M."/>
            <person name="Haas B."/>
            <person name="Abouelleil A."/>
            <person name="Alvarado L."/>
            <person name="Arachchi H.M."/>
            <person name="Berlin A."/>
            <person name="Brown A."/>
            <person name="Chapman S.B."/>
            <person name="Chen Z."/>
            <person name="Dunbar C."/>
            <person name="Freedman E."/>
            <person name="Gearin G."/>
            <person name="Goldberg J."/>
            <person name="Griggs A."/>
            <person name="Gujja S."/>
            <person name="Heiman D."/>
            <person name="Howarth C."/>
            <person name="Larson L."/>
            <person name="Lui A."/>
            <person name="MacDonald P.J.P."/>
            <person name="Montmayeur A."/>
            <person name="Murphy C."/>
            <person name="Neiman D."/>
            <person name="Pearson M."/>
            <person name="Priest M."/>
            <person name="Roberts A."/>
            <person name="Saif S."/>
            <person name="Shea T."/>
            <person name="Shenoy N."/>
            <person name="Sisk P."/>
            <person name="Stolte C."/>
            <person name="Sykes S."/>
            <person name="Wortman J."/>
            <person name="Nusbaum C."/>
            <person name="Birren B."/>
        </authorList>
    </citation>
    <scope>NUCLEOTIDE SEQUENCE [LARGE SCALE GENOMIC DNA]</scope>
    <source>
        <strain evidence="2">25433</strain>
    </source>
</reference>
<proteinExistence type="predicted"/>
<accession>X0L328</accession>
<organism evidence="2">
    <name type="scientific">Fusarium oxysporum f. sp. vasinfectum 25433</name>
    <dbReference type="NCBI Taxonomy" id="1089449"/>
    <lineage>
        <taxon>Eukaryota</taxon>
        <taxon>Fungi</taxon>
        <taxon>Dikarya</taxon>
        <taxon>Ascomycota</taxon>
        <taxon>Pezizomycotina</taxon>
        <taxon>Sordariomycetes</taxon>
        <taxon>Hypocreomycetidae</taxon>
        <taxon>Hypocreales</taxon>
        <taxon>Nectriaceae</taxon>
        <taxon>Fusarium</taxon>
        <taxon>Fusarium oxysporum species complex</taxon>
    </lineage>
</organism>
<name>X0L328_FUSOX</name>
<feature type="region of interest" description="Disordered" evidence="1">
    <location>
        <begin position="38"/>
        <end position="66"/>
    </location>
</feature>
<evidence type="ECO:0000313" key="2">
    <source>
        <dbReference type="EMBL" id="EXM15356.1"/>
    </source>
</evidence>
<protein>
    <submittedName>
        <fullName evidence="2">Uncharacterized protein</fullName>
    </submittedName>
</protein>
<dbReference type="Proteomes" id="UP000030701">
    <property type="component" value="Unassembled WGS sequence"/>
</dbReference>
<dbReference type="AlphaFoldDB" id="X0L328"/>
<gene>
    <name evidence="2" type="ORF">FOTG_16276</name>
</gene>
<dbReference type="EMBL" id="JH658023">
    <property type="protein sequence ID" value="EXM15356.1"/>
    <property type="molecule type" value="Genomic_DNA"/>
</dbReference>
<evidence type="ECO:0000256" key="1">
    <source>
        <dbReference type="SAM" id="MobiDB-lite"/>
    </source>
</evidence>